<keyword evidence="5" id="KW-1185">Reference proteome</keyword>
<name>A0A3M4W7K1_PSECI</name>
<evidence type="ECO:0000313" key="4">
    <source>
        <dbReference type="Proteomes" id="UP000278332"/>
    </source>
</evidence>
<protein>
    <submittedName>
        <fullName evidence="2">Histidine phosphatase family protein</fullName>
    </submittedName>
</protein>
<evidence type="ECO:0000256" key="1">
    <source>
        <dbReference type="SAM" id="Phobius"/>
    </source>
</evidence>
<dbReference type="InterPro" id="IPR029033">
    <property type="entry name" value="His_PPase_superfam"/>
</dbReference>
<keyword evidence="1" id="KW-1133">Transmembrane helix</keyword>
<dbReference type="AlphaFoldDB" id="A0A3M4W7K1"/>
<dbReference type="GeneID" id="93658303"/>
<dbReference type="RefSeq" id="WP_025259259.1">
    <property type="nucleotide sequence ID" value="NZ_BLVX01000001.1"/>
</dbReference>
<reference evidence="3 4" key="1">
    <citation type="submission" date="2018-08" db="EMBL/GenBank/DDBJ databases">
        <title>Recombination of ecologically and evolutionarily significant loci maintains genetic cohesion in the Pseudomonas syringae species complex.</title>
        <authorList>
            <person name="Dillon M."/>
            <person name="Thakur S."/>
            <person name="Almeida R.N.D."/>
            <person name="Weir B.S."/>
            <person name="Guttman D.S."/>
        </authorList>
    </citation>
    <scope>NUCLEOTIDE SEQUENCE [LARGE SCALE GENOMIC DNA]</scope>
    <source>
        <strain evidence="3 4">ICMP 6917</strain>
    </source>
</reference>
<organism evidence="3 4">
    <name type="scientific">Pseudomonas cichorii</name>
    <dbReference type="NCBI Taxonomy" id="36746"/>
    <lineage>
        <taxon>Bacteria</taxon>
        <taxon>Pseudomonadati</taxon>
        <taxon>Pseudomonadota</taxon>
        <taxon>Gammaproteobacteria</taxon>
        <taxon>Pseudomonadales</taxon>
        <taxon>Pseudomonadaceae</taxon>
        <taxon>Pseudomonas</taxon>
    </lineage>
</organism>
<proteinExistence type="predicted"/>
<evidence type="ECO:0000313" key="5">
    <source>
        <dbReference type="Proteomes" id="UP000614982"/>
    </source>
</evidence>
<gene>
    <name evidence="3" type="ORF">ALP84_01393</name>
    <name evidence="2" type="ORF">PSCICP_15830</name>
</gene>
<keyword evidence="1" id="KW-0472">Membrane</keyword>
<sequence length="229" mass="25659">MNTQSLYNQLAIASHAGYRNLTHYPKALWLLPLMLAAVWLGSYLWTPSGPLDLAQGHNLRKAGILAHWAKGDLVILVRHAERCDHSTNPCLGPPDGITRKGQLVAQELGNSFRALDLSHTDIFNSPLLRTAQTAVFAFKDASIPQDWLGNCRHTMLEDMQQHKVDQRNMVLVTHSECFNQLEKSLKVSARTVPDYGSALFVTVDPEDHSTKVLGFLDAQDWKFVMPQHP</sequence>
<comment type="caution">
    <text evidence="3">The sequence shown here is derived from an EMBL/GenBank/DDBJ whole genome shotgun (WGS) entry which is preliminary data.</text>
</comment>
<reference evidence="2 5" key="2">
    <citation type="submission" date="2020-05" db="EMBL/GenBank/DDBJ databases">
        <title>Genetic diversity of Pseudomonas cichorii.</title>
        <authorList>
            <person name="Tani S."/>
            <person name="Yagi H."/>
            <person name="Hashimoto S."/>
            <person name="Iiyama K."/>
            <person name="Furuya N."/>
        </authorList>
    </citation>
    <scope>NUCLEOTIDE SEQUENCE [LARGE SCALE GENOMIC DNA]</scope>
    <source>
        <strain evidence="2 5">LMG 2162</strain>
    </source>
</reference>
<dbReference type="EMBL" id="BLWA01000003">
    <property type="protein sequence ID" value="GFM91611.1"/>
    <property type="molecule type" value="Genomic_DNA"/>
</dbReference>
<dbReference type="Pfam" id="PF00300">
    <property type="entry name" value="His_Phos_1"/>
    <property type="match status" value="1"/>
</dbReference>
<dbReference type="InterPro" id="IPR013078">
    <property type="entry name" value="His_Pase_superF_clade-1"/>
</dbReference>
<dbReference type="Proteomes" id="UP000614982">
    <property type="component" value="Unassembled WGS sequence"/>
</dbReference>
<dbReference type="Gene3D" id="3.40.50.1240">
    <property type="entry name" value="Phosphoglycerate mutase-like"/>
    <property type="match status" value="1"/>
</dbReference>
<evidence type="ECO:0000313" key="2">
    <source>
        <dbReference type="EMBL" id="GFM91611.1"/>
    </source>
</evidence>
<dbReference type="CDD" id="cd07040">
    <property type="entry name" value="HP"/>
    <property type="match status" value="1"/>
</dbReference>
<feature type="transmembrane region" description="Helical" evidence="1">
    <location>
        <begin position="27"/>
        <end position="45"/>
    </location>
</feature>
<keyword evidence="1" id="KW-0812">Transmembrane</keyword>
<dbReference type="Proteomes" id="UP000278332">
    <property type="component" value="Unassembled WGS sequence"/>
</dbReference>
<dbReference type="SUPFAM" id="SSF53254">
    <property type="entry name" value="Phosphoglycerate mutase-like"/>
    <property type="match status" value="1"/>
</dbReference>
<accession>A0A3M4W7K1</accession>
<dbReference type="EMBL" id="RBRY01000052">
    <property type="protein sequence ID" value="RMR59986.1"/>
    <property type="molecule type" value="Genomic_DNA"/>
</dbReference>
<evidence type="ECO:0000313" key="3">
    <source>
        <dbReference type="EMBL" id="RMR59986.1"/>
    </source>
</evidence>